<dbReference type="RefSeq" id="XP_006003176.1">
    <property type="nucleotide sequence ID" value="XM_006003114.3"/>
</dbReference>
<evidence type="ECO:0000256" key="6">
    <source>
        <dbReference type="ARBA" id="ARBA00023242"/>
    </source>
</evidence>
<keyword evidence="6" id="KW-0539">Nucleus</keyword>
<dbReference type="OrthoDB" id="8864979at2759"/>
<dbReference type="EMBL" id="AFYH01138847">
    <property type="status" value="NOT_ANNOTATED_CDS"/>
    <property type="molecule type" value="Genomic_DNA"/>
</dbReference>
<dbReference type="FunCoup" id="H3AUJ6">
    <property type="interactions" value="2544"/>
</dbReference>
<dbReference type="GeneID" id="102349658"/>
<dbReference type="AlphaFoldDB" id="H3AUJ6"/>
<gene>
    <name evidence="8" type="primary">CENPL</name>
</gene>
<comment type="subcellular location">
    <subcellularLocation>
        <location evidence="2">Chromosome</location>
        <location evidence="2">Centromere</location>
    </subcellularLocation>
    <subcellularLocation>
        <location evidence="1">Nucleus</location>
    </subcellularLocation>
</comment>
<dbReference type="HOGENOM" id="CLU_070598_0_0_1"/>
<proteinExistence type="inferred from homology"/>
<reference evidence="9" key="1">
    <citation type="submission" date="2011-08" db="EMBL/GenBank/DDBJ databases">
        <title>The draft genome of Latimeria chalumnae.</title>
        <authorList>
            <person name="Di Palma F."/>
            <person name="Alfoldi J."/>
            <person name="Johnson J."/>
            <person name="Berlin A."/>
            <person name="Gnerre S."/>
            <person name="Jaffe D."/>
            <person name="MacCallum I."/>
            <person name="Young S."/>
            <person name="Walker B.J."/>
            <person name="Lander E."/>
            <person name="Lindblad-Toh K."/>
        </authorList>
    </citation>
    <scope>NUCLEOTIDE SEQUENCE [LARGE SCALE GENOMIC DNA]</scope>
    <source>
        <strain evidence="9">Wild caught</strain>
    </source>
</reference>
<evidence type="ECO:0000256" key="2">
    <source>
        <dbReference type="ARBA" id="ARBA00004584"/>
    </source>
</evidence>
<evidence type="ECO:0000256" key="4">
    <source>
        <dbReference type="ARBA" id="ARBA00016380"/>
    </source>
</evidence>
<dbReference type="KEGG" id="lcm:102349658"/>
<evidence type="ECO:0000313" key="8">
    <source>
        <dbReference type="Ensembl" id="ENSLACP00000013317.2"/>
    </source>
</evidence>
<dbReference type="GO" id="GO:0000775">
    <property type="term" value="C:chromosome, centromeric region"/>
    <property type="evidence" value="ECO:0007669"/>
    <property type="project" value="UniProtKB-SubCell"/>
</dbReference>
<dbReference type="InParanoid" id="H3AUJ6"/>
<dbReference type="Proteomes" id="UP000008672">
    <property type="component" value="Unassembled WGS sequence"/>
</dbReference>
<keyword evidence="7" id="KW-0137">Centromere</keyword>
<protein>
    <recommendedName>
        <fullName evidence="4">Centromere protein L</fullName>
    </recommendedName>
</protein>
<reference evidence="8" key="3">
    <citation type="submission" date="2025-09" db="UniProtKB">
        <authorList>
            <consortium name="Ensembl"/>
        </authorList>
    </citation>
    <scope>IDENTIFICATION</scope>
</reference>
<dbReference type="EMBL" id="AFYH01138846">
    <property type="status" value="NOT_ANNOTATED_CDS"/>
    <property type="molecule type" value="Genomic_DNA"/>
</dbReference>
<keyword evidence="5" id="KW-0158">Chromosome</keyword>
<dbReference type="Ensembl" id="ENSLACT00000013413.2">
    <property type="protein sequence ID" value="ENSLACP00000013317.2"/>
    <property type="gene ID" value="ENSLACG00000011726.2"/>
</dbReference>
<dbReference type="OMA" id="TACKMDQ"/>
<dbReference type="CTD" id="91687"/>
<evidence type="ECO:0000256" key="1">
    <source>
        <dbReference type="ARBA" id="ARBA00004123"/>
    </source>
</evidence>
<dbReference type="Pfam" id="PF13092">
    <property type="entry name" value="CENP-L"/>
    <property type="match status" value="1"/>
</dbReference>
<keyword evidence="9" id="KW-1185">Reference proteome</keyword>
<dbReference type="STRING" id="7897.ENSLACP00000013317"/>
<dbReference type="eggNOG" id="ENOG502QS38">
    <property type="taxonomic scope" value="Eukaryota"/>
</dbReference>
<comment type="similarity">
    <text evidence="3">Belongs to the CENP-L/IML3 family.</text>
</comment>
<sequence length="330" mass="37147">MASAQRSDLIEQTLVGRRAWACSFFYQTPGRRKIRQSNLLTENVDPEKMAFLLKKQWNSYSLTPLYRFSYAALKSYSEQLAAFITAENQKGIAVEVGQNLRFKVAFSILGGLKGTEQDSDAILIQITSKPQFLSPDKQEKLVWSGWLCCTHGDGEFLEKLAGGFTYFPLLFTNGRESLTVLVGTWLMSTFDCCVKNLVISSLNLTWMAAMWTGCNTESSPCATELYFSVPCSPSLDISFQIHPEDIKALWEGIHQSGDEVTQEEVDLLMTSLEYHFYRHFRIHLSATQLVKIATPIVTAHCDGKVKFLQAEHTVKVLTLLTELATTLILN</sequence>
<dbReference type="PANTHER" id="PTHR31740">
    <property type="entry name" value="CENTROMERE PROTEIN L"/>
    <property type="match status" value="1"/>
</dbReference>
<evidence type="ECO:0000256" key="5">
    <source>
        <dbReference type="ARBA" id="ARBA00022454"/>
    </source>
</evidence>
<dbReference type="InterPro" id="IPR025204">
    <property type="entry name" value="CENP-L"/>
</dbReference>
<accession>H3AUJ6</accession>
<dbReference type="PANTHER" id="PTHR31740:SF2">
    <property type="entry name" value="CENTROMERE PROTEIN L"/>
    <property type="match status" value="1"/>
</dbReference>
<evidence type="ECO:0000256" key="7">
    <source>
        <dbReference type="ARBA" id="ARBA00023328"/>
    </source>
</evidence>
<dbReference type="GeneTree" id="ENSGT00390000013877"/>
<organism evidence="8 9">
    <name type="scientific">Latimeria chalumnae</name>
    <name type="common">Coelacanth</name>
    <dbReference type="NCBI Taxonomy" id="7897"/>
    <lineage>
        <taxon>Eukaryota</taxon>
        <taxon>Metazoa</taxon>
        <taxon>Chordata</taxon>
        <taxon>Craniata</taxon>
        <taxon>Vertebrata</taxon>
        <taxon>Euteleostomi</taxon>
        <taxon>Coelacanthiformes</taxon>
        <taxon>Coelacanthidae</taxon>
        <taxon>Latimeria</taxon>
    </lineage>
</organism>
<reference evidence="8" key="2">
    <citation type="submission" date="2025-08" db="UniProtKB">
        <authorList>
            <consortium name="Ensembl"/>
        </authorList>
    </citation>
    <scope>IDENTIFICATION</scope>
</reference>
<evidence type="ECO:0000256" key="3">
    <source>
        <dbReference type="ARBA" id="ARBA00011060"/>
    </source>
</evidence>
<dbReference type="GO" id="GO:0005634">
    <property type="term" value="C:nucleus"/>
    <property type="evidence" value="ECO:0007669"/>
    <property type="project" value="UniProtKB-SubCell"/>
</dbReference>
<name>H3AUJ6_LATCH</name>
<evidence type="ECO:0000313" key="9">
    <source>
        <dbReference type="Proteomes" id="UP000008672"/>
    </source>
</evidence>